<dbReference type="GO" id="GO:0005737">
    <property type="term" value="C:cytoplasm"/>
    <property type="evidence" value="ECO:0007669"/>
    <property type="project" value="TreeGrafter"/>
</dbReference>
<dbReference type="Gene3D" id="2.120.10.10">
    <property type="match status" value="1"/>
</dbReference>
<dbReference type="InterPro" id="IPR011040">
    <property type="entry name" value="Sialidase"/>
</dbReference>
<evidence type="ECO:0000259" key="5">
    <source>
        <dbReference type="Pfam" id="PF13088"/>
    </source>
</evidence>
<dbReference type="GO" id="GO:0006689">
    <property type="term" value="P:ganglioside catabolic process"/>
    <property type="evidence" value="ECO:0007669"/>
    <property type="project" value="TreeGrafter"/>
</dbReference>
<dbReference type="InterPro" id="IPR026856">
    <property type="entry name" value="Sialidase_fam"/>
</dbReference>
<feature type="domain" description="Sialidase" evidence="5">
    <location>
        <begin position="46"/>
        <end position="358"/>
    </location>
</feature>
<evidence type="ECO:0000313" key="7">
    <source>
        <dbReference type="Proteomes" id="UP000245880"/>
    </source>
</evidence>
<dbReference type="CDD" id="cd15482">
    <property type="entry name" value="Sialidase_non-viral"/>
    <property type="match status" value="1"/>
</dbReference>
<keyword evidence="4" id="KW-0732">Signal</keyword>
<evidence type="ECO:0000313" key="6">
    <source>
        <dbReference type="EMBL" id="PWJ59649.1"/>
    </source>
</evidence>
<comment type="similarity">
    <text evidence="2">Belongs to the glycosyl hydrolase 33 family.</text>
</comment>
<dbReference type="SUPFAM" id="SSF50939">
    <property type="entry name" value="Sialidases"/>
    <property type="match status" value="1"/>
</dbReference>
<evidence type="ECO:0000256" key="3">
    <source>
        <dbReference type="ARBA" id="ARBA00012733"/>
    </source>
</evidence>
<feature type="chain" id="PRO_5016386535" description="exo-alpha-sialidase" evidence="4">
    <location>
        <begin position="21"/>
        <end position="395"/>
    </location>
</feature>
<dbReference type="OrthoDB" id="7294637at2"/>
<reference evidence="6 7" key="1">
    <citation type="submission" date="2018-03" db="EMBL/GenBank/DDBJ databases">
        <title>Genomic Encyclopedia of Archaeal and Bacterial Type Strains, Phase II (KMG-II): from individual species to whole genera.</title>
        <authorList>
            <person name="Goeker M."/>
        </authorList>
    </citation>
    <scope>NUCLEOTIDE SEQUENCE [LARGE SCALE GENOMIC DNA]</scope>
    <source>
        <strain evidence="6 7">DSM 100346</strain>
    </source>
</reference>
<dbReference type="EC" id="3.2.1.18" evidence="3"/>
<evidence type="ECO:0000256" key="1">
    <source>
        <dbReference type="ARBA" id="ARBA00000427"/>
    </source>
</evidence>
<dbReference type="EMBL" id="QGDT01000002">
    <property type="protein sequence ID" value="PWJ59649.1"/>
    <property type="molecule type" value="Genomic_DNA"/>
</dbReference>
<gene>
    <name evidence="6" type="ORF">CLV98_102483</name>
</gene>
<dbReference type="AlphaFoldDB" id="A0A316AQS6"/>
<dbReference type="PANTHER" id="PTHR10628">
    <property type="entry name" value="SIALIDASE"/>
    <property type="match status" value="1"/>
</dbReference>
<proteinExistence type="inferred from homology"/>
<dbReference type="Pfam" id="PF13088">
    <property type="entry name" value="BNR_2"/>
    <property type="match status" value="1"/>
</dbReference>
<dbReference type="InterPro" id="IPR036278">
    <property type="entry name" value="Sialidase_sf"/>
</dbReference>
<dbReference type="GO" id="GO:0016020">
    <property type="term" value="C:membrane"/>
    <property type="evidence" value="ECO:0007669"/>
    <property type="project" value="TreeGrafter"/>
</dbReference>
<comment type="caution">
    <text evidence="6">The sequence shown here is derived from an EMBL/GenBank/DDBJ whole genome shotgun (WGS) entry which is preliminary data.</text>
</comment>
<evidence type="ECO:0000256" key="2">
    <source>
        <dbReference type="ARBA" id="ARBA00009348"/>
    </source>
</evidence>
<dbReference type="Proteomes" id="UP000245880">
    <property type="component" value="Unassembled WGS sequence"/>
</dbReference>
<protein>
    <recommendedName>
        <fullName evidence="3">exo-alpha-sialidase</fullName>
        <ecNumber evidence="3">3.2.1.18</ecNumber>
    </recommendedName>
</protein>
<evidence type="ECO:0000256" key="4">
    <source>
        <dbReference type="SAM" id="SignalP"/>
    </source>
</evidence>
<feature type="signal peptide" evidence="4">
    <location>
        <begin position="1"/>
        <end position="20"/>
    </location>
</feature>
<dbReference type="PANTHER" id="PTHR10628:SF30">
    <property type="entry name" value="EXO-ALPHA-SIALIDASE"/>
    <property type="match status" value="1"/>
</dbReference>
<accession>A0A316AQS6</accession>
<dbReference type="RefSeq" id="WP_109673496.1">
    <property type="nucleotide sequence ID" value="NZ_QGDT01000002.1"/>
</dbReference>
<comment type="catalytic activity">
    <reaction evidence="1">
        <text>Hydrolysis of alpha-(2-&gt;3)-, alpha-(2-&gt;6)-, alpha-(2-&gt;8)- glycosidic linkages of terminal sialic acid residues in oligosaccharides, glycoproteins, glycolipids, colominic acid and synthetic substrates.</text>
        <dbReference type="EC" id="3.2.1.18"/>
    </reaction>
</comment>
<sequence>MKLFYLITILTLALLTHSQAQTSVYTSGQEGYQSFRIPALIATPKGELLAFAEGRVGGSGDFGNIDIVLKRSSDGGKSWSALEVVAEYDLLQAGNPAPVLDLLDPLYPKGRLFLFYNTGNNHEGEVRKGKGLREAWYITSTDMGHSWSAPMNITTQVHRPNRPEVNATYNFQEDWRSYANTPGHGLQIGTGPYKGRIYIAANHSAGAPKSHSEDYQAHGYYSDDHGKTFHLSETISFLGSNEATAAELSNGRLLFNSRNQKGDIKARIVAYSPDGGASWDSTYFDMKLPDPVCQGSLLNLGKVKGKAVLAFVNNDHTSQRDNLTLRISTDEGQSWSQGTVIDKGNGQQKDFTAYADIAAMRKKKIGVLYERDGYKSISFKEVGWRKPNRINPNTP</sequence>
<keyword evidence="7" id="KW-1185">Reference proteome</keyword>
<name>A0A316AQS6_9BACT</name>
<dbReference type="GO" id="GO:0004308">
    <property type="term" value="F:exo-alpha-sialidase activity"/>
    <property type="evidence" value="ECO:0007669"/>
    <property type="project" value="UniProtKB-EC"/>
</dbReference>
<organism evidence="6 7">
    <name type="scientific">Dyadobacter jejuensis</name>
    <dbReference type="NCBI Taxonomy" id="1082580"/>
    <lineage>
        <taxon>Bacteria</taxon>
        <taxon>Pseudomonadati</taxon>
        <taxon>Bacteroidota</taxon>
        <taxon>Cytophagia</taxon>
        <taxon>Cytophagales</taxon>
        <taxon>Spirosomataceae</taxon>
        <taxon>Dyadobacter</taxon>
    </lineage>
</organism>
<dbReference type="GO" id="GO:0009313">
    <property type="term" value="P:oligosaccharide catabolic process"/>
    <property type="evidence" value="ECO:0007669"/>
    <property type="project" value="TreeGrafter"/>
</dbReference>